<keyword evidence="3" id="KW-1133">Transmembrane helix</keyword>
<keyword evidence="5" id="KW-1185">Reference proteome</keyword>
<dbReference type="Gene3D" id="1.20.1170.10">
    <property type="match status" value="1"/>
</dbReference>
<evidence type="ECO:0000313" key="4">
    <source>
        <dbReference type="EMBL" id="PKY43537.1"/>
    </source>
</evidence>
<evidence type="ECO:0000313" key="5">
    <source>
        <dbReference type="Proteomes" id="UP000234323"/>
    </source>
</evidence>
<evidence type="ECO:0000256" key="2">
    <source>
        <dbReference type="SAM" id="MobiDB-lite"/>
    </source>
</evidence>
<evidence type="ECO:0000256" key="1">
    <source>
        <dbReference type="SAM" id="Coils"/>
    </source>
</evidence>
<sequence>MFSENIEPPNNVEPPNNIELPNNVEPPNDDVFYVKDELKLILKYFKNCNAMSSVVPDVDEQINKIREQGKEFHTCLQKSITQSNKFENHANNALDYLEILNDPNFDENHVSDILQILIDNAENNKNETREIKEKYESIRNKLQEIYTENFERRNCDRRELQSLIERRNRLEDNFKGQKPYTIGFFIIGFISFALLLGLDFDRSESSILLKNTLGLGIVTMGILTASSYLYTKKLKNNFQKSEREVNKLQRLVDLRNEISELREINNNLTPIIMQMCTFSNYWDLQHNILEDLNNNLENITNITTNNQAIKRIIVKPMKPRWENAKEKCDNYIRTVRKTITDVNNA</sequence>
<feature type="coiled-coil region" evidence="1">
    <location>
        <begin position="114"/>
        <end position="173"/>
    </location>
</feature>
<dbReference type="VEuPathDB" id="FungiDB:RhiirFUN_014639"/>
<reference evidence="4 5" key="1">
    <citation type="submission" date="2015-10" db="EMBL/GenBank/DDBJ databases">
        <title>Genome analyses suggest a sexual origin of heterokaryosis in a supposedly ancient asexual fungus.</title>
        <authorList>
            <person name="Ropars J."/>
            <person name="Sedzielewska K."/>
            <person name="Noel J."/>
            <person name="Charron P."/>
            <person name="Farinelli L."/>
            <person name="Marton T."/>
            <person name="Kruger M."/>
            <person name="Pelin A."/>
            <person name="Brachmann A."/>
            <person name="Corradi N."/>
        </authorList>
    </citation>
    <scope>NUCLEOTIDE SEQUENCE [LARGE SCALE GENOMIC DNA]</scope>
    <source>
        <strain evidence="4 5">A4</strain>
    </source>
</reference>
<dbReference type="Proteomes" id="UP000234323">
    <property type="component" value="Unassembled WGS sequence"/>
</dbReference>
<feature type="transmembrane region" description="Helical" evidence="3">
    <location>
        <begin position="179"/>
        <end position="200"/>
    </location>
</feature>
<feature type="region of interest" description="Disordered" evidence="2">
    <location>
        <begin position="1"/>
        <end position="23"/>
    </location>
</feature>
<keyword evidence="1" id="KW-0175">Coiled coil</keyword>
<keyword evidence="3" id="KW-0472">Membrane</keyword>
<dbReference type="VEuPathDB" id="FungiDB:RhiirA1_491139"/>
<comment type="caution">
    <text evidence="4">The sequence shown here is derived from an EMBL/GenBank/DDBJ whole genome shotgun (WGS) entry which is preliminary data.</text>
</comment>
<feature type="transmembrane region" description="Helical" evidence="3">
    <location>
        <begin position="212"/>
        <end position="231"/>
    </location>
</feature>
<accession>A0A2I1GA75</accession>
<dbReference type="EMBL" id="LLXI01000260">
    <property type="protein sequence ID" value="PKY43537.1"/>
    <property type="molecule type" value="Genomic_DNA"/>
</dbReference>
<dbReference type="AlphaFoldDB" id="A0A2I1GA75"/>
<protein>
    <submittedName>
        <fullName evidence="4">Uncharacterized protein</fullName>
    </submittedName>
</protein>
<proteinExistence type="predicted"/>
<organism evidence="4 5">
    <name type="scientific">Rhizophagus irregularis</name>
    <dbReference type="NCBI Taxonomy" id="588596"/>
    <lineage>
        <taxon>Eukaryota</taxon>
        <taxon>Fungi</taxon>
        <taxon>Fungi incertae sedis</taxon>
        <taxon>Mucoromycota</taxon>
        <taxon>Glomeromycotina</taxon>
        <taxon>Glomeromycetes</taxon>
        <taxon>Glomerales</taxon>
        <taxon>Glomeraceae</taxon>
        <taxon>Rhizophagus</taxon>
    </lineage>
</organism>
<keyword evidence="3" id="KW-0812">Transmembrane</keyword>
<gene>
    <name evidence="4" type="ORF">RhiirA4_120610</name>
</gene>
<dbReference type="VEuPathDB" id="FungiDB:FUN_012467"/>
<evidence type="ECO:0000256" key="3">
    <source>
        <dbReference type="SAM" id="Phobius"/>
    </source>
</evidence>
<dbReference type="SUPFAM" id="SSF58100">
    <property type="entry name" value="Bacterial hemolysins"/>
    <property type="match status" value="1"/>
</dbReference>
<dbReference type="OrthoDB" id="2364256at2759"/>
<name>A0A2I1GA75_9GLOM</name>